<accession>A0A9J6ESC6</accession>
<organism evidence="2 3">
    <name type="scientific">Rhipicephalus microplus</name>
    <name type="common">Cattle tick</name>
    <name type="synonym">Boophilus microplus</name>
    <dbReference type="NCBI Taxonomy" id="6941"/>
    <lineage>
        <taxon>Eukaryota</taxon>
        <taxon>Metazoa</taxon>
        <taxon>Ecdysozoa</taxon>
        <taxon>Arthropoda</taxon>
        <taxon>Chelicerata</taxon>
        <taxon>Arachnida</taxon>
        <taxon>Acari</taxon>
        <taxon>Parasitiformes</taxon>
        <taxon>Ixodida</taxon>
        <taxon>Ixodoidea</taxon>
        <taxon>Ixodidae</taxon>
        <taxon>Rhipicephalinae</taxon>
        <taxon>Rhipicephalus</taxon>
        <taxon>Boophilus</taxon>
    </lineage>
</organism>
<feature type="compositionally biased region" description="Low complexity" evidence="1">
    <location>
        <begin position="127"/>
        <end position="136"/>
    </location>
</feature>
<dbReference type="AlphaFoldDB" id="A0A9J6ESC6"/>
<proteinExistence type="predicted"/>
<name>A0A9J6ESC6_RHIMP</name>
<keyword evidence="3" id="KW-1185">Reference proteome</keyword>
<evidence type="ECO:0000313" key="2">
    <source>
        <dbReference type="EMBL" id="KAH8037127.1"/>
    </source>
</evidence>
<dbReference type="Proteomes" id="UP000821866">
    <property type="component" value="Chromosome 10"/>
</dbReference>
<gene>
    <name evidence="2" type="ORF">HPB51_008809</name>
</gene>
<dbReference type="EMBL" id="JABSTU010000002">
    <property type="protein sequence ID" value="KAH8037127.1"/>
    <property type="molecule type" value="Genomic_DNA"/>
</dbReference>
<protein>
    <submittedName>
        <fullName evidence="2">Uncharacterized protein</fullName>
    </submittedName>
</protein>
<evidence type="ECO:0000313" key="3">
    <source>
        <dbReference type="Proteomes" id="UP000821866"/>
    </source>
</evidence>
<feature type="region of interest" description="Disordered" evidence="1">
    <location>
        <begin position="95"/>
        <end position="199"/>
    </location>
</feature>
<sequence length="199" mass="21056">MQGVRACFAAHAVATFLGPRNNGAAGSEFCVYTYTAGPQTSSSSFSREFEASSSERRPFATRVLYVTQEAVISVSIFGGLQRNGTLRSSTIKKVAPPVVPDSGSAASTGRRHSSSSACTTPVHQLHSPPLYGSSSEEPPPSPTAYDGADQKTFSPAEVFSEAQVAGSNPGRAFTIPPNSSRGLQRHVESRRGLIRPPKR</sequence>
<evidence type="ECO:0000256" key="1">
    <source>
        <dbReference type="SAM" id="MobiDB-lite"/>
    </source>
</evidence>
<reference evidence="2" key="2">
    <citation type="submission" date="2021-09" db="EMBL/GenBank/DDBJ databases">
        <authorList>
            <person name="Jia N."/>
            <person name="Wang J."/>
            <person name="Shi W."/>
            <person name="Du L."/>
            <person name="Sun Y."/>
            <person name="Zhan W."/>
            <person name="Jiang J."/>
            <person name="Wang Q."/>
            <person name="Zhang B."/>
            <person name="Ji P."/>
            <person name="Sakyi L.B."/>
            <person name="Cui X."/>
            <person name="Yuan T."/>
            <person name="Jiang B."/>
            <person name="Yang W."/>
            <person name="Lam T.T.-Y."/>
            <person name="Chang Q."/>
            <person name="Ding S."/>
            <person name="Wang X."/>
            <person name="Zhu J."/>
            <person name="Ruan X."/>
            <person name="Zhao L."/>
            <person name="Wei J."/>
            <person name="Que T."/>
            <person name="Du C."/>
            <person name="Cheng J."/>
            <person name="Dai P."/>
            <person name="Han X."/>
            <person name="Huang E."/>
            <person name="Gao Y."/>
            <person name="Liu J."/>
            <person name="Shao H."/>
            <person name="Ye R."/>
            <person name="Li L."/>
            <person name="Wei W."/>
            <person name="Wang X."/>
            <person name="Wang C."/>
            <person name="Huo Q."/>
            <person name="Li W."/>
            <person name="Guo W."/>
            <person name="Chen H."/>
            <person name="Chen S."/>
            <person name="Zhou L."/>
            <person name="Zhou L."/>
            <person name="Ni X."/>
            <person name="Tian J."/>
            <person name="Zhou Y."/>
            <person name="Sheng Y."/>
            <person name="Liu T."/>
            <person name="Pan Y."/>
            <person name="Xia L."/>
            <person name="Li J."/>
            <person name="Zhao F."/>
            <person name="Cao W."/>
        </authorList>
    </citation>
    <scope>NUCLEOTIDE SEQUENCE</scope>
    <source>
        <strain evidence="2">Rmic-2018</strain>
        <tissue evidence="2">Larvae</tissue>
    </source>
</reference>
<dbReference type="VEuPathDB" id="VectorBase:LOC119180292"/>
<reference evidence="2" key="1">
    <citation type="journal article" date="2020" name="Cell">
        <title>Large-Scale Comparative Analyses of Tick Genomes Elucidate Their Genetic Diversity and Vector Capacities.</title>
        <authorList>
            <consortium name="Tick Genome and Microbiome Consortium (TIGMIC)"/>
            <person name="Jia N."/>
            <person name="Wang J."/>
            <person name="Shi W."/>
            <person name="Du L."/>
            <person name="Sun Y."/>
            <person name="Zhan W."/>
            <person name="Jiang J.F."/>
            <person name="Wang Q."/>
            <person name="Zhang B."/>
            <person name="Ji P."/>
            <person name="Bell-Sakyi L."/>
            <person name="Cui X.M."/>
            <person name="Yuan T.T."/>
            <person name="Jiang B.G."/>
            <person name="Yang W.F."/>
            <person name="Lam T.T."/>
            <person name="Chang Q.C."/>
            <person name="Ding S.J."/>
            <person name="Wang X.J."/>
            <person name="Zhu J.G."/>
            <person name="Ruan X.D."/>
            <person name="Zhao L."/>
            <person name="Wei J.T."/>
            <person name="Ye R.Z."/>
            <person name="Que T.C."/>
            <person name="Du C.H."/>
            <person name="Zhou Y.H."/>
            <person name="Cheng J.X."/>
            <person name="Dai P.F."/>
            <person name="Guo W.B."/>
            <person name="Han X.H."/>
            <person name="Huang E.J."/>
            <person name="Li L.F."/>
            <person name="Wei W."/>
            <person name="Gao Y.C."/>
            <person name="Liu J.Z."/>
            <person name="Shao H.Z."/>
            <person name="Wang X."/>
            <person name="Wang C.C."/>
            <person name="Yang T.C."/>
            <person name="Huo Q.B."/>
            <person name="Li W."/>
            <person name="Chen H.Y."/>
            <person name="Chen S.E."/>
            <person name="Zhou L.G."/>
            <person name="Ni X.B."/>
            <person name="Tian J.H."/>
            <person name="Sheng Y."/>
            <person name="Liu T."/>
            <person name="Pan Y.S."/>
            <person name="Xia L.Y."/>
            <person name="Li J."/>
            <person name="Zhao F."/>
            <person name="Cao W.C."/>
        </authorList>
    </citation>
    <scope>NUCLEOTIDE SEQUENCE</scope>
    <source>
        <strain evidence="2">Rmic-2018</strain>
    </source>
</reference>
<comment type="caution">
    <text evidence="2">The sequence shown here is derived from an EMBL/GenBank/DDBJ whole genome shotgun (WGS) entry which is preliminary data.</text>
</comment>